<proteinExistence type="predicted"/>
<evidence type="ECO:0000313" key="1">
    <source>
        <dbReference type="EMBL" id="RNA38797.1"/>
    </source>
</evidence>
<keyword evidence="2" id="KW-1185">Reference proteome</keyword>
<organism evidence="1 2">
    <name type="scientific">Brachionus plicatilis</name>
    <name type="common">Marine rotifer</name>
    <name type="synonym">Brachionus muelleri</name>
    <dbReference type="NCBI Taxonomy" id="10195"/>
    <lineage>
        <taxon>Eukaryota</taxon>
        <taxon>Metazoa</taxon>
        <taxon>Spiralia</taxon>
        <taxon>Gnathifera</taxon>
        <taxon>Rotifera</taxon>
        <taxon>Eurotatoria</taxon>
        <taxon>Monogononta</taxon>
        <taxon>Pseudotrocha</taxon>
        <taxon>Ploima</taxon>
        <taxon>Brachionidae</taxon>
        <taxon>Brachionus</taxon>
    </lineage>
</organism>
<dbReference type="EMBL" id="REGN01000820">
    <property type="protein sequence ID" value="RNA38797.1"/>
    <property type="molecule type" value="Genomic_DNA"/>
</dbReference>
<evidence type="ECO:0000313" key="2">
    <source>
        <dbReference type="Proteomes" id="UP000276133"/>
    </source>
</evidence>
<name>A0A3M7ST47_BRAPC</name>
<reference evidence="1 2" key="1">
    <citation type="journal article" date="2018" name="Sci. Rep.">
        <title>Genomic signatures of local adaptation to the degree of environmental predictability in rotifers.</title>
        <authorList>
            <person name="Franch-Gras L."/>
            <person name="Hahn C."/>
            <person name="Garcia-Roger E.M."/>
            <person name="Carmona M.J."/>
            <person name="Serra M."/>
            <person name="Gomez A."/>
        </authorList>
    </citation>
    <scope>NUCLEOTIDE SEQUENCE [LARGE SCALE GENOMIC DNA]</scope>
    <source>
        <strain evidence="1">HYR1</strain>
    </source>
</reference>
<protein>
    <submittedName>
        <fullName evidence="1">Uncharacterized protein</fullName>
    </submittedName>
</protein>
<dbReference type="AlphaFoldDB" id="A0A3M7ST47"/>
<comment type="caution">
    <text evidence="1">The sequence shown here is derived from an EMBL/GenBank/DDBJ whole genome shotgun (WGS) entry which is preliminary data.</text>
</comment>
<sequence>MHEYTKIKSTKSNSNFVLCSFNLHYLFHHNQSNLITDRLASDLFETDWQPLNKRNPLSMQFMP</sequence>
<gene>
    <name evidence="1" type="ORF">BpHYR1_035750</name>
</gene>
<accession>A0A3M7ST47</accession>
<dbReference type="Proteomes" id="UP000276133">
    <property type="component" value="Unassembled WGS sequence"/>
</dbReference>